<feature type="chain" id="PRO_5029725746" evidence="1">
    <location>
        <begin position="29"/>
        <end position="80"/>
    </location>
</feature>
<keyword evidence="3" id="KW-1185">Reference proteome</keyword>
<accession>A0A7J6W4P5</accession>
<evidence type="ECO:0000313" key="3">
    <source>
        <dbReference type="Proteomes" id="UP000554482"/>
    </source>
</evidence>
<reference evidence="2 3" key="1">
    <citation type="submission" date="2020-06" db="EMBL/GenBank/DDBJ databases">
        <title>Transcriptomic and genomic resources for Thalictrum thalictroides and T. hernandezii: Facilitating candidate gene discovery in an emerging model plant lineage.</title>
        <authorList>
            <person name="Arias T."/>
            <person name="Riano-Pachon D.M."/>
            <person name="Di Stilio V.S."/>
        </authorList>
    </citation>
    <scope>NUCLEOTIDE SEQUENCE [LARGE SCALE GENOMIC DNA]</scope>
    <source>
        <strain evidence="3">cv. WT478/WT964</strain>
        <tissue evidence="2">Leaves</tissue>
    </source>
</reference>
<organism evidence="2 3">
    <name type="scientific">Thalictrum thalictroides</name>
    <name type="common">Rue-anemone</name>
    <name type="synonym">Anemone thalictroides</name>
    <dbReference type="NCBI Taxonomy" id="46969"/>
    <lineage>
        <taxon>Eukaryota</taxon>
        <taxon>Viridiplantae</taxon>
        <taxon>Streptophyta</taxon>
        <taxon>Embryophyta</taxon>
        <taxon>Tracheophyta</taxon>
        <taxon>Spermatophyta</taxon>
        <taxon>Magnoliopsida</taxon>
        <taxon>Ranunculales</taxon>
        <taxon>Ranunculaceae</taxon>
        <taxon>Thalictroideae</taxon>
        <taxon>Thalictrum</taxon>
    </lineage>
</organism>
<protein>
    <submittedName>
        <fullName evidence="2">Uncharacterized protein</fullName>
    </submittedName>
</protein>
<gene>
    <name evidence="2" type="ORF">FRX31_018057</name>
</gene>
<feature type="signal peptide" evidence="1">
    <location>
        <begin position="1"/>
        <end position="28"/>
    </location>
</feature>
<dbReference type="AlphaFoldDB" id="A0A7J6W4P5"/>
<dbReference type="EMBL" id="JABWDY010021480">
    <property type="protein sequence ID" value="KAF5192354.1"/>
    <property type="molecule type" value="Genomic_DNA"/>
</dbReference>
<dbReference type="Proteomes" id="UP000554482">
    <property type="component" value="Unassembled WGS sequence"/>
</dbReference>
<name>A0A7J6W4P5_THATH</name>
<comment type="caution">
    <text evidence="2">The sequence shown here is derived from an EMBL/GenBank/DDBJ whole genome shotgun (WGS) entry which is preliminary data.</text>
</comment>
<proteinExistence type="predicted"/>
<evidence type="ECO:0000313" key="2">
    <source>
        <dbReference type="EMBL" id="KAF5192354.1"/>
    </source>
</evidence>
<evidence type="ECO:0000256" key="1">
    <source>
        <dbReference type="SAM" id="SignalP"/>
    </source>
</evidence>
<keyword evidence="1" id="KW-0732">Signal</keyword>
<sequence length="80" mass="9243">MECEIVPFCRICCFCWIVRITLLNVLLCVDVDDCFKTLATMQLIGSLFSNIKHIQEYQDLKGCSCGAYAIYIIYNMWTNS</sequence>